<keyword evidence="2" id="KW-1185">Reference proteome</keyword>
<dbReference type="Gene3D" id="2.120.10.30">
    <property type="entry name" value="TolB, C-terminal domain"/>
    <property type="match status" value="1"/>
</dbReference>
<name>A0ABZ2W0R0_9GAMM</name>
<organism evidence="1 2">
    <name type="scientific">Marinobacter metalliresistant</name>
    <dbReference type="NCBI Taxonomy" id="2961995"/>
    <lineage>
        <taxon>Bacteria</taxon>
        <taxon>Pseudomonadati</taxon>
        <taxon>Pseudomonadota</taxon>
        <taxon>Gammaproteobacteria</taxon>
        <taxon>Pseudomonadales</taxon>
        <taxon>Marinobacteraceae</taxon>
        <taxon>Marinobacter</taxon>
    </lineage>
</organism>
<proteinExistence type="predicted"/>
<dbReference type="InterPro" id="IPR011042">
    <property type="entry name" value="6-blade_b-propeller_TolB-like"/>
</dbReference>
<evidence type="ECO:0000313" key="2">
    <source>
        <dbReference type="Proteomes" id="UP001475781"/>
    </source>
</evidence>
<evidence type="ECO:0000313" key="1">
    <source>
        <dbReference type="EMBL" id="WZF88328.1"/>
    </source>
</evidence>
<protein>
    <submittedName>
        <fullName evidence="1">PQQ-dependent sugar dehydrogenase</fullName>
    </submittedName>
</protein>
<accession>A0ABZ2W0R0</accession>
<dbReference type="Proteomes" id="UP001475781">
    <property type="component" value="Chromosome"/>
</dbReference>
<dbReference type="EMBL" id="CP101118">
    <property type="protein sequence ID" value="WZF88328.1"/>
    <property type="molecule type" value="Genomic_DNA"/>
</dbReference>
<sequence>MTPYIPALLFSTINRSLIGADEADFQLETVAQDLENPWSLAFLPDGSSRNFAGRMEFNREGNLYVAVGDRGEMGRAQDTADDRK</sequence>
<reference evidence="1 2" key="1">
    <citation type="submission" date="2022-07" db="EMBL/GenBank/DDBJ databases">
        <title>A copper resistant bacterium isolated from sediment samples of deep sea hydrothermal areas.</title>
        <authorList>
            <person name="Zeng X."/>
        </authorList>
    </citation>
    <scope>NUCLEOTIDE SEQUENCE [LARGE SCALE GENOMIC DNA]</scope>
    <source>
        <strain evidence="2">CuT 6</strain>
    </source>
</reference>
<dbReference type="RefSeq" id="WP_227539346.1">
    <property type="nucleotide sequence ID" value="NZ_CP101118.1"/>
</dbReference>
<gene>
    <name evidence="1" type="ORF">NLK58_18780</name>
</gene>